<organism evidence="2 3">
    <name type="scientific">Panicum miliaceum</name>
    <name type="common">Proso millet</name>
    <name type="synonym">Broomcorn millet</name>
    <dbReference type="NCBI Taxonomy" id="4540"/>
    <lineage>
        <taxon>Eukaryota</taxon>
        <taxon>Viridiplantae</taxon>
        <taxon>Streptophyta</taxon>
        <taxon>Embryophyta</taxon>
        <taxon>Tracheophyta</taxon>
        <taxon>Spermatophyta</taxon>
        <taxon>Magnoliopsida</taxon>
        <taxon>Liliopsida</taxon>
        <taxon>Poales</taxon>
        <taxon>Poaceae</taxon>
        <taxon>PACMAD clade</taxon>
        <taxon>Panicoideae</taxon>
        <taxon>Panicodae</taxon>
        <taxon>Paniceae</taxon>
        <taxon>Panicinae</taxon>
        <taxon>Panicum</taxon>
        <taxon>Panicum sect. Panicum</taxon>
    </lineage>
</organism>
<dbReference type="AlphaFoldDB" id="A0A3L6Q2K8"/>
<accession>A0A3L6Q2K8</accession>
<reference evidence="3" key="1">
    <citation type="journal article" date="2019" name="Nat. Commun.">
        <title>The genome of broomcorn millet.</title>
        <authorList>
            <person name="Zou C."/>
            <person name="Miki D."/>
            <person name="Li D."/>
            <person name="Tang Q."/>
            <person name="Xiao L."/>
            <person name="Rajput S."/>
            <person name="Deng P."/>
            <person name="Jia W."/>
            <person name="Huang R."/>
            <person name="Zhang M."/>
            <person name="Sun Y."/>
            <person name="Hu J."/>
            <person name="Fu X."/>
            <person name="Schnable P.S."/>
            <person name="Li F."/>
            <person name="Zhang H."/>
            <person name="Feng B."/>
            <person name="Zhu X."/>
            <person name="Liu R."/>
            <person name="Schnable J.C."/>
            <person name="Zhu J.-K."/>
            <person name="Zhang H."/>
        </authorList>
    </citation>
    <scope>NUCLEOTIDE SEQUENCE [LARGE SCALE GENOMIC DNA]</scope>
</reference>
<proteinExistence type="predicted"/>
<gene>
    <name evidence="2" type="ORF">C2845_PM17G11450</name>
</gene>
<keyword evidence="3" id="KW-1185">Reference proteome</keyword>
<protein>
    <submittedName>
        <fullName evidence="2">Uncharacterized protein</fullName>
    </submittedName>
</protein>
<feature type="region of interest" description="Disordered" evidence="1">
    <location>
        <begin position="101"/>
        <end position="125"/>
    </location>
</feature>
<comment type="caution">
    <text evidence="2">The sequence shown here is derived from an EMBL/GenBank/DDBJ whole genome shotgun (WGS) entry which is preliminary data.</text>
</comment>
<evidence type="ECO:0000313" key="3">
    <source>
        <dbReference type="Proteomes" id="UP000275267"/>
    </source>
</evidence>
<name>A0A3L6Q2K8_PANMI</name>
<feature type="compositionally biased region" description="Basic residues" evidence="1">
    <location>
        <begin position="103"/>
        <end position="125"/>
    </location>
</feature>
<evidence type="ECO:0000313" key="2">
    <source>
        <dbReference type="EMBL" id="RLM69723.1"/>
    </source>
</evidence>
<evidence type="ECO:0000256" key="1">
    <source>
        <dbReference type="SAM" id="MobiDB-lite"/>
    </source>
</evidence>
<dbReference type="EMBL" id="PQIB02000014">
    <property type="protein sequence ID" value="RLM69723.1"/>
    <property type="molecule type" value="Genomic_DNA"/>
</dbReference>
<dbReference type="Proteomes" id="UP000275267">
    <property type="component" value="Unassembled WGS sequence"/>
</dbReference>
<feature type="region of interest" description="Disordered" evidence="1">
    <location>
        <begin position="32"/>
        <end position="64"/>
    </location>
</feature>
<sequence length="125" mass="13633">MGVAGPYSLPPRWSLPSGFPASIYPPAPLQAPISERQGLTTAGGAARPLGHRAPTLGTVAGCPARRPSTPCSLPRWLLPFSLPTPIYPARSLPVSMLRAAVSHGRRRRHQELPWRRRSTRRPAEF</sequence>